<evidence type="ECO:0000256" key="10">
    <source>
        <dbReference type="ARBA" id="ARBA00023125"/>
    </source>
</evidence>
<keyword evidence="6 13" id="KW-0548">Nucleotidyltransferase</keyword>
<evidence type="ECO:0000256" key="2">
    <source>
        <dbReference type="ARBA" id="ARBA00010945"/>
    </source>
</evidence>
<dbReference type="InterPro" id="IPR038401">
    <property type="entry name" value="Rev1_C_sf"/>
</dbReference>
<dbReference type="CDD" id="cd01701">
    <property type="entry name" value="PolY_Rev1"/>
    <property type="match status" value="1"/>
</dbReference>
<dbReference type="FunFam" id="3.30.1490.100:FF:000001">
    <property type="entry name" value="DNA repair protein REV1"/>
    <property type="match status" value="1"/>
</dbReference>
<dbReference type="EMBL" id="LN733769">
    <property type="protein sequence ID" value="CEP18316.1"/>
    <property type="molecule type" value="Genomic_DNA"/>
</dbReference>
<dbReference type="PANTHER" id="PTHR45990">
    <property type="entry name" value="DNA REPAIR PROTEIN REV1"/>
    <property type="match status" value="1"/>
</dbReference>
<evidence type="ECO:0000256" key="13">
    <source>
        <dbReference type="PIRNR" id="PIRNR036573"/>
    </source>
</evidence>
<dbReference type="InterPro" id="IPR017961">
    <property type="entry name" value="DNA_pol_Y-fam_little_finger"/>
</dbReference>
<dbReference type="Gene3D" id="3.30.70.270">
    <property type="match status" value="1"/>
</dbReference>
<dbReference type="OrthoDB" id="427711at2759"/>
<dbReference type="GO" id="GO:0006281">
    <property type="term" value="P:DNA repair"/>
    <property type="evidence" value="ECO:0007669"/>
    <property type="project" value="UniProtKB-KW"/>
</dbReference>
<feature type="domain" description="BRCT" evidence="16">
    <location>
        <begin position="1"/>
        <end position="62"/>
    </location>
</feature>
<dbReference type="SUPFAM" id="SSF56672">
    <property type="entry name" value="DNA/RNA polymerases"/>
    <property type="match status" value="1"/>
</dbReference>
<feature type="compositionally biased region" description="Polar residues" evidence="15">
    <location>
        <begin position="691"/>
        <end position="701"/>
    </location>
</feature>
<evidence type="ECO:0000313" key="18">
    <source>
        <dbReference type="EMBL" id="CEP18316.1"/>
    </source>
</evidence>
<keyword evidence="4 13" id="KW-0237">DNA synthesis</keyword>
<dbReference type="InterPro" id="IPR036775">
    <property type="entry name" value="DNA_pol_Y-fam_lit_finger_sf"/>
</dbReference>
<dbReference type="InterPro" id="IPR036420">
    <property type="entry name" value="BRCT_dom_sf"/>
</dbReference>
<dbReference type="Pfam" id="PF11799">
    <property type="entry name" value="IMS_C"/>
    <property type="match status" value="1"/>
</dbReference>
<dbReference type="CDD" id="cd17719">
    <property type="entry name" value="BRCT_Rev1"/>
    <property type="match status" value="1"/>
</dbReference>
<dbReference type="Gene3D" id="1.10.150.20">
    <property type="entry name" value="5' to 3' exonuclease, C-terminal subdomain"/>
    <property type="match status" value="1"/>
</dbReference>
<dbReference type="STRING" id="35722.A0A0B7NIA5"/>
<comment type="cofactor">
    <cofactor evidence="14">
        <name>Mg(2+)</name>
        <dbReference type="ChEBI" id="CHEBI:18420"/>
    </cofactor>
    <text evidence="14">Binds 2 magnesium ions.</text>
</comment>
<dbReference type="Gene3D" id="3.30.1490.100">
    <property type="entry name" value="DNA polymerase, Y-family, little finger domain"/>
    <property type="match status" value="1"/>
</dbReference>
<keyword evidence="9 14" id="KW-0460">Magnesium</keyword>
<keyword evidence="8 13" id="KW-0227">DNA damage</keyword>
<feature type="region of interest" description="Disordered" evidence="15">
    <location>
        <begin position="650"/>
        <end position="732"/>
    </location>
</feature>
<dbReference type="GO" id="GO:0070987">
    <property type="term" value="P:error-free translesion synthesis"/>
    <property type="evidence" value="ECO:0007669"/>
    <property type="project" value="TreeGrafter"/>
</dbReference>
<dbReference type="Gene3D" id="6.10.250.1490">
    <property type="match status" value="1"/>
</dbReference>
<dbReference type="Gene3D" id="1.20.58.1280">
    <property type="entry name" value="DNA repair protein Rev1, C-terminal domain"/>
    <property type="match status" value="1"/>
</dbReference>
<evidence type="ECO:0000256" key="3">
    <source>
        <dbReference type="ARBA" id="ARBA00020399"/>
    </source>
</evidence>
<evidence type="ECO:0000256" key="5">
    <source>
        <dbReference type="ARBA" id="ARBA00022679"/>
    </source>
</evidence>
<dbReference type="PIRSF" id="PIRSF036573">
    <property type="entry name" value="REV1"/>
    <property type="match status" value="1"/>
</dbReference>
<feature type="binding site" evidence="14">
    <location>
        <position position="265"/>
    </location>
    <ligand>
        <name>Mg(2+)</name>
        <dbReference type="ChEBI" id="CHEBI:18420"/>
        <label>1</label>
    </ligand>
</feature>
<feature type="domain" description="UmuC" evidence="17">
    <location>
        <begin position="162"/>
        <end position="356"/>
    </location>
</feature>
<evidence type="ECO:0000256" key="15">
    <source>
        <dbReference type="SAM" id="MobiDB-lite"/>
    </source>
</evidence>
<evidence type="ECO:0000256" key="8">
    <source>
        <dbReference type="ARBA" id="ARBA00022763"/>
    </source>
</evidence>
<dbReference type="AlphaFoldDB" id="A0A0B7NIA5"/>
<dbReference type="GO" id="GO:0017125">
    <property type="term" value="F:deoxycytidyl transferase activity"/>
    <property type="evidence" value="ECO:0007669"/>
    <property type="project" value="TreeGrafter"/>
</dbReference>
<organism evidence="18 19">
    <name type="scientific">Parasitella parasitica</name>
    <dbReference type="NCBI Taxonomy" id="35722"/>
    <lineage>
        <taxon>Eukaryota</taxon>
        <taxon>Fungi</taxon>
        <taxon>Fungi incertae sedis</taxon>
        <taxon>Mucoromycota</taxon>
        <taxon>Mucoromycotina</taxon>
        <taxon>Mucoromycetes</taxon>
        <taxon>Mucorales</taxon>
        <taxon>Mucorineae</taxon>
        <taxon>Mucoraceae</taxon>
        <taxon>Parasitella</taxon>
    </lineage>
</organism>
<evidence type="ECO:0000256" key="6">
    <source>
        <dbReference type="ARBA" id="ARBA00022695"/>
    </source>
</evidence>
<dbReference type="Proteomes" id="UP000054107">
    <property type="component" value="Unassembled WGS sequence"/>
</dbReference>
<keyword evidence="10 13" id="KW-0238">DNA-binding</keyword>
<name>A0A0B7NIA5_9FUNG</name>
<dbReference type="Pfam" id="PF00817">
    <property type="entry name" value="IMS"/>
    <property type="match status" value="1"/>
</dbReference>
<dbReference type="InterPro" id="IPR053848">
    <property type="entry name" value="IMS_HHH_1"/>
</dbReference>
<dbReference type="InterPro" id="IPR012112">
    <property type="entry name" value="REV1"/>
</dbReference>
<feature type="compositionally biased region" description="Polar residues" evidence="15">
    <location>
        <begin position="657"/>
        <end position="667"/>
    </location>
</feature>
<dbReference type="Gene3D" id="3.40.50.10190">
    <property type="entry name" value="BRCT domain"/>
    <property type="match status" value="1"/>
</dbReference>
<evidence type="ECO:0000259" key="17">
    <source>
        <dbReference type="PROSITE" id="PS50173"/>
    </source>
</evidence>
<proteinExistence type="inferred from homology"/>
<dbReference type="PROSITE" id="PS50173">
    <property type="entry name" value="UMUC"/>
    <property type="match status" value="1"/>
</dbReference>
<accession>A0A0B7NIA5</accession>
<comment type="subcellular location">
    <subcellularLocation>
        <location evidence="1 13">Nucleus</location>
    </subcellularLocation>
</comment>
<feature type="compositionally biased region" description="Basic and acidic residues" evidence="15">
    <location>
        <begin position="543"/>
        <end position="562"/>
    </location>
</feature>
<dbReference type="SUPFAM" id="SSF52113">
    <property type="entry name" value="BRCT domain"/>
    <property type="match status" value="1"/>
</dbReference>
<dbReference type="InterPro" id="IPR001357">
    <property type="entry name" value="BRCT_dom"/>
</dbReference>
<dbReference type="PANTHER" id="PTHR45990:SF1">
    <property type="entry name" value="DNA REPAIR PROTEIN REV1"/>
    <property type="match status" value="1"/>
</dbReference>
<dbReference type="Pfam" id="PF21999">
    <property type="entry name" value="IMS_HHH_1"/>
    <property type="match status" value="1"/>
</dbReference>
<evidence type="ECO:0000256" key="9">
    <source>
        <dbReference type="ARBA" id="ARBA00022842"/>
    </source>
</evidence>
<protein>
    <recommendedName>
        <fullName evidence="3 13">DNA repair protein REV1</fullName>
        <ecNumber evidence="13">2.7.7.-</ecNumber>
    </recommendedName>
</protein>
<dbReference type="Pfam" id="PF16589">
    <property type="entry name" value="BRCT_2"/>
    <property type="match status" value="1"/>
</dbReference>
<feature type="binding site" evidence="14">
    <location>
        <position position="266"/>
    </location>
    <ligand>
        <name>Mg(2+)</name>
        <dbReference type="ChEBI" id="CHEBI:18420"/>
        <label>1</label>
    </ligand>
</feature>
<dbReference type="InterPro" id="IPR043502">
    <property type="entry name" value="DNA/RNA_pol_sf"/>
</dbReference>
<feature type="binding site" evidence="14">
    <location>
        <position position="166"/>
    </location>
    <ligand>
        <name>Mg(2+)</name>
        <dbReference type="ChEBI" id="CHEBI:18420"/>
        <label>1</label>
    </ligand>
</feature>
<evidence type="ECO:0000256" key="1">
    <source>
        <dbReference type="ARBA" id="ARBA00004123"/>
    </source>
</evidence>
<keyword evidence="12 13" id="KW-0539">Nucleus</keyword>
<dbReference type="GO" id="GO:0003887">
    <property type="term" value="F:DNA-directed DNA polymerase activity"/>
    <property type="evidence" value="ECO:0007669"/>
    <property type="project" value="InterPro"/>
</dbReference>
<reference evidence="18 19" key="1">
    <citation type="submission" date="2014-09" db="EMBL/GenBank/DDBJ databases">
        <authorList>
            <person name="Ellenberger Sabrina"/>
        </authorList>
    </citation>
    <scope>NUCLEOTIDE SEQUENCE [LARGE SCALE GENOMIC DNA]</scope>
    <source>
        <strain evidence="18 19">CBS 412.66</strain>
    </source>
</reference>
<gene>
    <name evidence="18" type="primary">PARPA_12618.1 scaffold 45109</name>
</gene>
<dbReference type="PROSITE" id="PS50172">
    <property type="entry name" value="BRCT"/>
    <property type="match status" value="1"/>
</dbReference>
<evidence type="ECO:0000256" key="11">
    <source>
        <dbReference type="ARBA" id="ARBA00023204"/>
    </source>
</evidence>
<dbReference type="InterPro" id="IPR043128">
    <property type="entry name" value="Rev_trsase/Diguanyl_cyclase"/>
</dbReference>
<evidence type="ECO:0000256" key="14">
    <source>
        <dbReference type="PIRSR" id="PIRSR036573-2"/>
    </source>
</evidence>
<dbReference type="GO" id="GO:0042276">
    <property type="term" value="P:error-prone translesion synthesis"/>
    <property type="evidence" value="ECO:0007669"/>
    <property type="project" value="InterPro"/>
</dbReference>
<dbReference type="SUPFAM" id="SSF100879">
    <property type="entry name" value="Lesion bypass DNA polymerase (Y-family), little finger domain"/>
    <property type="match status" value="1"/>
</dbReference>
<dbReference type="InterPro" id="IPR031991">
    <property type="entry name" value="Rev1_C"/>
</dbReference>
<evidence type="ECO:0000256" key="12">
    <source>
        <dbReference type="ARBA" id="ARBA00023242"/>
    </source>
</evidence>
<dbReference type="GO" id="GO:0046872">
    <property type="term" value="F:metal ion binding"/>
    <property type="evidence" value="ECO:0007669"/>
    <property type="project" value="UniProtKB-KW"/>
</dbReference>
<keyword evidence="7 14" id="KW-0479">Metal-binding</keyword>
<feature type="compositionally biased region" description="Low complexity" evidence="15">
    <location>
        <begin position="702"/>
        <end position="726"/>
    </location>
</feature>
<keyword evidence="5 13" id="KW-0808">Transferase</keyword>
<sequence length="900" mass="101804">MILQHGGDYQHYLKKLSVTHIIASNLTNSKLQEFRSYKVVRPEWITESVQAQQMLPWQNYRLVPRATTQRELLFSRDKETSIPEKITGESLNADVLANDWARQVSTANPTFIKRYYETSRLHYLSTWKEELKDIVDKLEQKYKSDANSLSRKNSSAAHNRIVMHVDFDCFFASVGIKDRPHLSSLPVAVSHSKTVSETSSSDIASCNYVARSFGIHNGMTIGMAKGLCPTLQVIPYEFDKYKSISKKFYEILFQYADEMQAVSVDEALLEVRSHITQPKDDACAQKEEQEALATAIRDAIRQETGCEASIGVGPNILLARMSTKRAKPAGQYVCNSKQDIEDLLASQNVTDLPGVGYAIGDKLKELNVTLVSDLRKKPLYELQAKLGAKMGQTLYNFSRGIDDRPLITNQPRQSVSAEVNWGVRFENEENERGFVEGLAKEVAERLQKHNVKGKNITVKILKRKDDATQAAKHLGHGRVDAFTKSCALGNFTDDAALINKHVYSMLRSFQFSSADIRGLGIHVSKLDNQERLSSDQETLNFKSRNEIDAQQRQPSIEKGDLSRQASKEIMEVDPFVYNELPHSVQKELEATYNLKFKKLLATNDEPKKIPEQPAISTLPELPPWSQLDPLSLLALPNEMRDQILKTYGTKEGDTLLKTPQDTPTIQKSRAPASLHTKTPRLSSAKVGGGSNRSRTITQMFQPSASPSSRSNVSSSSVTNNNETPTTRTSRFQYVFQGQEEENGDDGDLPYDAEVWKELPQDMKDELLEEHRRLKRVKIEQKVQKEHSVSRESAQRIDLHPYRTKEPSLQGVTDIKEVRSLLREWVASYKESPEAEDVATITNYLIELVYHADLEKVRLVIAYLMYLVRDFDSSSWKLCTGQIHETVSEMVKSVYGCPLCI</sequence>
<comment type="similarity">
    <text evidence="2 13">Belongs to the DNA polymerase type-Y family.</text>
</comment>
<evidence type="ECO:0000256" key="4">
    <source>
        <dbReference type="ARBA" id="ARBA00022634"/>
    </source>
</evidence>
<dbReference type="InterPro" id="IPR001126">
    <property type="entry name" value="UmuC"/>
</dbReference>
<dbReference type="Pfam" id="PF16727">
    <property type="entry name" value="REV1_C"/>
    <property type="match status" value="1"/>
</dbReference>
<keyword evidence="19" id="KW-1185">Reference proteome</keyword>
<evidence type="ECO:0000256" key="7">
    <source>
        <dbReference type="ARBA" id="ARBA00022723"/>
    </source>
</evidence>
<dbReference type="GO" id="GO:0005634">
    <property type="term" value="C:nucleus"/>
    <property type="evidence" value="ECO:0007669"/>
    <property type="project" value="UniProtKB-SubCell"/>
</dbReference>
<evidence type="ECO:0000313" key="19">
    <source>
        <dbReference type="Proteomes" id="UP000054107"/>
    </source>
</evidence>
<comment type="function">
    <text evidence="13">Deoxycytidyl transferase involved in DNA repair. Transfers a dCMP residue from dCTP to the 3'-end of a DNA primer in a template-dependent reaction. May assist in the first step in the bypass of abasic lesions by the insertion of a nucleotide opposite the lesion. Required for normal induction of mutations by physical and chemical agents.</text>
</comment>
<feature type="region of interest" description="Disordered" evidence="15">
    <location>
        <begin position="536"/>
        <end position="562"/>
    </location>
</feature>
<dbReference type="GO" id="GO:0003684">
    <property type="term" value="F:damaged DNA binding"/>
    <property type="evidence" value="ECO:0007669"/>
    <property type="project" value="UniProtKB-UniRule"/>
</dbReference>
<dbReference type="EC" id="2.7.7.-" evidence="13"/>
<evidence type="ECO:0000259" key="16">
    <source>
        <dbReference type="PROSITE" id="PS50172"/>
    </source>
</evidence>
<keyword evidence="11 13" id="KW-0234">DNA repair</keyword>
<dbReference type="Gene3D" id="3.40.1170.60">
    <property type="match status" value="1"/>
</dbReference>